<evidence type="ECO:0000256" key="4">
    <source>
        <dbReference type="ARBA" id="ARBA00023284"/>
    </source>
</evidence>
<dbReference type="SUPFAM" id="SSF52833">
    <property type="entry name" value="Thioredoxin-like"/>
    <property type="match status" value="1"/>
</dbReference>
<evidence type="ECO:0000313" key="6">
    <source>
        <dbReference type="EMBL" id="TGV02119.1"/>
    </source>
</evidence>
<feature type="domain" description="Thioredoxin" evidence="5">
    <location>
        <begin position="238"/>
        <end position="378"/>
    </location>
</feature>
<dbReference type="GO" id="GO:0016491">
    <property type="term" value="F:oxidoreductase activity"/>
    <property type="evidence" value="ECO:0007669"/>
    <property type="project" value="InterPro"/>
</dbReference>
<reference evidence="6 7" key="1">
    <citation type="submission" date="2019-04" db="EMBL/GenBank/DDBJ databases">
        <authorList>
            <person name="Liu A."/>
        </authorList>
    </citation>
    <scope>NUCLEOTIDE SEQUENCE [LARGE SCALE GENOMIC DNA]</scope>
    <source>
        <strain evidence="6 7">RZ03</strain>
    </source>
</reference>
<evidence type="ECO:0000313" key="7">
    <source>
        <dbReference type="Proteomes" id="UP000307602"/>
    </source>
</evidence>
<keyword evidence="4" id="KW-0676">Redox-active center</keyword>
<dbReference type="InterPro" id="IPR000866">
    <property type="entry name" value="AhpC/TSA"/>
</dbReference>
<dbReference type="PANTHER" id="PTHR42852:SF6">
    <property type="entry name" value="THIOL:DISULFIDE INTERCHANGE PROTEIN DSBE"/>
    <property type="match status" value="1"/>
</dbReference>
<dbReference type="GO" id="GO:0016209">
    <property type="term" value="F:antioxidant activity"/>
    <property type="evidence" value="ECO:0007669"/>
    <property type="project" value="InterPro"/>
</dbReference>
<dbReference type="GO" id="GO:0017004">
    <property type="term" value="P:cytochrome complex assembly"/>
    <property type="evidence" value="ECO:0007669"/>
    <property type="project" value="UniProtKB-KW"/>
</dbReference>
<keyword evidence="3" id="KW-1015">Disulfide bond</keyword>
<dbReference type="EMBL" id="SRSO01000016">
    <property type="protein sequence ID" value="TGV02119.1"/>
    <property type="molecule type" value="Genomic_DNA"/>
</dbReference>
<dbReference type="RefSeq" id="WP_135877471.1">
    <property type="nucleotide sequence ID" value="NZ_SRSO01000016.1"/>
</dbReference>
<dbReference type="InterPro" id="IPR050553">
    <property type="entry name" value="Thioredoxin_ResA/DsbE_sf"/>
</dbReference>
<dbReference type="InterPro" id="IPR036249">
    <property type="entry name" value="Thioredoxin-like_sf"/>
</dbReference>
<name>A0A4S1DVU2_9FLAO</name>
<dbReference type="AlphaFoldDB" id="A0A4S1DVU2"/>
<gene>
    <name evidence="6" type="ORF">EM932_12175</name>
</gene>
<protein>
    <submittedName>
        <fullName evidence="6">Redoxin domain-containing protein</fullName>
    </submittedName>
</protein>
<comment type="caution">
    <text evidence="6">The sequence shown here is derived from an EMBL/GenBank/DDBJ whole genome shotgun (WGS) entry which is preliminary data.</text>
</comment>
<evidence type="ECO:0000256" key="2">
    <source>
        <dbReference type="ARBA" id="ARBA00022748"/>
    </source>
</evidence>
<sequence length="378" mass="43487">MKKAIFIYLFTLVGFAQSKYTIIGNLTHISDGPAKLYTHDIYGNNRDLVNEGAIKKGILELKGESPEHPLLASLQLNEDMLIELFIEEGTINIIADGNVTIRANTRERLLKAKINGTPNNDVKTLYEDRIHALSTSETFIDYYKNLNGQTKSTNEELEHLYNNVFPKFKQEVYDIKKDFIKDNLNCAYTLLLINEECTFMSSFTDQEIETFFLSLNKSLETHPYYKTVREYISIIKPLMIGAIAPNFKVKDINDKDITLSSYRGNYVLLDFWAYWCKPCIKEFPHLEELRKKYKAESFEVFGIHADPNKQKWLDAIKIHAPTGVQGFEVDPKAKNSVSGLYNVIALPTVYLLNPEGKIVGKHFKDDELDEKLKQIFEK</sequence>
<proteinExistence type="predicted"/>
<dbReference type="PANTHER" id="PTHR42852">
    <property type="entry name" value="THIOL:DISULFIDE INTERCHANGE PROTEIN DSBE"/>
    <property type="match status" value="1"/>
</dbReference>
<dbReference type="Gene3D" id="3.40.30.10">
    <property type="entry name" value="Glutaredoxin"/>
    <property type="match status" value="1"/>
</dbReference>
<organism evidence="6 7">
    <name type="scientific">Flavivirga rizhaonensis</name>
    <dbReference type="NCBI Taxonomy" id="2559571"/>
    <lineage>
        <taxon>Bacteria</taxon>
        <taxon>Pseudomonadati</taxon>
        <taxon>Bacteroidota</taxon>
        <taxon>Flavobacteriia</taxon>
        <taxon>Flavobacteriales</taxon>
        <taxon>Flavobacteriaceae</taxon>
        <taxon>Flavivirga</taxon>
    </lineage>
</organism>
<dbReference type="InterPro" id="IPR025380">
    <property type="entry name" value="DUF4369"/>
</dbReference>
<dbReference type="GO" id="GO:0030313">
    <property type="term" value="C:cell envelope"/>
    <property type="evidence" value="ECO:0007669"/>
    <property type="project" value="UniProtKB-SubCell"/>
</dbReference>
<dbReference type="InterPro" id="IPR013766">
    <property type="entry name" value="Thioredoxin_domain"/>
</dbReference>
<dbReference type="Pfam" id="PF14289">
    <property type="entry name" value="DUF4369"/>
    <property type="match status" value="1"/>
</dbReference>
<dbReference type="PROSITE" id="PS51352">
    <property type="entry name" value="THIOREDOXIN_2"/>
    <property type="match status" value="1"/>
</dbReference>
<evidence type="ECO:0000259" key="5">
    <source>
        <dbReference type="PROSITE" id="PS51352"/>
    </source>
</evidence>
<evidence type="ECO:0000256" key="1">
    <source>
        <dbReference type="ARBA" id="ARBA00004196"/>
    </source>
</evidence>
<dbReference type="OrthoDB" id="1069091at2"/>
<comment type="subcellular location">
    <subcellularLocation>
        <location evidence="1">Cell envelope</location>
    </subcellularLocation>
</comment>
<dbReference type="CDD" id="cd02966">
    <property type="entry name" value="TlpA_like_family"/>
    <property type="match status" value="1"/>
</dbReference>
<evidence type="ECO:0000256" key="3">
    <source>
        <dbReference type="ARBA" id="ARBA00023157"/>
    </source>
</evidence>
<keyword evidence="2" id="KW-0201">Cytochrome c-type biogenesis</keyword>
<accession>A0A4S1DVU2</accession>
<keyword evidence="7" id="KW-1185">Reference proteome</keyword>
<dbReference type="Proteomes" id="UP000307602">
    <property type="component" value="Unassembled WGS sequence"/>
</dbReference>
<dbReference type="Pfam" id="PF00578">
    <property type="entry name" value="AhpC-TSA"/>
    <property type="match status" value="1"/>
</dbReference>